<evidence type="ECO:0000313" key="4">
    <source>
        <dbReference type="Proteomes" id="UP000613840"/>
    </source>
</evidence>
<dbReference type="PANTHER" id="PTHR35174">
    <property type="entry name" value="BLL7171 PROTEIN-RELATED"/>
    <property type="match status" value="1"/>
</dbReference>
<comment type="similarity">
    <text evidence="1">Belongs to the YciI family.</text>
</comment>
<dbReference type="Proteomes" id="UP000613840">
    <property type="component" value="Unassembled WGS sequence"/>
</dbReference>
<accession>A0A917S0C3</accession>
<evidence type="ECO:0000313" key="3">
    <source>
        <dbReference type="EMBL" id="GGL47945.1"/>
    </source>
</evidence>
<proteinExistence type="inferred from homology"/>
<name>A0A917S0C3_9ACTN</name>
<reference evidence="3" key="2">
    <citation type="submission" date="2020-09" db="EMBL/GenBank/DDBJ databases">
        <authorList>
            <person name="Sun Q."/>
            <person name="Zhou Y."/>
        </authorList>
    </citation>
    <scope>NUCLEOTIDE SEQUENCE</scope>
    <source>
        <strain evidence="3">CGMCC 4.7306</strain>
    </source>
</reference>
<protein>
    <recommendedName>
        <fullName evidence="2">YCII-related domain-containing protein</fullName>
    </recommendedName>
</protein>
<evidence type="ECO:0000256" key="1">
    <source>
        <dbReference type="ARBA" id="ARBA00007689"/>
    </source>
</evidence>
<dbReference type="AlphaFoldDB" id="A0A917S0C3"/>
<reference evidence="3" key="1">
    <citation type="journal article" date="2014" name="Int. J. Syst. Evol. Microbiol.">
        <title>Complete genome sequence of Corynebacterium casei LMG S-19264T (=DSM 44701T), isolated from a smear-ripened cheese.</title>
        <authorList>
            <consortium name="US DOE Joint Genome Institute (JGI-PGF)"/>
            <person name="Walter F."/>
            <person name="Albersmeier A."/>
            <person name="Kalinowski J."/>
            <person name="Ruckert C."/>
        </authorList>
    </citation>
    <scope>NUCLEOTIDE SEQUENCE</scope>
    <source>
        <strain evidence="3">CGMCC 4.7306</strain>
    </source>
</reference>
<dbReference type="SUPFAM" id="SSF54909">
    <property type="entry name" value="Dimeric alpha+beta barrel"/>
    <property type="match status" value="1"/>
</dbReference>
<gene>
    <name evidence="3" type="ORF">GCM10011575_02280</name>
</gene>
<comment type="caution">
    <text evidence="3">The sequence shown here is derived from an EMBL/GenBank/DDBJ whole genome shotgun (WGS) entry which is preliminary data.</text>
</comment>
<dbReference type="Gene3D" id="3.30.70.1060">
    <property type="entry name" value="Dimeric alpha+beta barrel"/>
    <property type="match status" value="1"/>
</dbReference>
<dbReference type="Pfam" id="PF03795">
    <property type="entry name" value="YCII"/>
    <property type="match status" value="1"/>
</dbReference>
<sequence>MKFLFLICAAQGRPTPTPADAGTVAGTLDPVSDDVDVWVDEYDTGDPARAGKRHVGNALNGHTETVRVRNGEILVTDGPFLESKEYIAGFDLIEAPSLEVARTIAAKHPMAHYTGIEIRPLLE</sequence>
<evidence type="ECO:0000259" key="2">
    <source>
        <dbReference type="Pfam" id="PF03795"/>
    </source>
</evidence>
<dbReference type="InterPro" id="IPR005545">
    <property type="entry name" value="YCII"/>
</dbReference>
<dbReference type="InterPro" id="IPR011008">
    <property type="entry name" value="Dimeric_a/b-barrel"/>
</dbReference>
<dbReference type="RefSeq" id="WP_188893334.1">
    <property type="nucleotide sequence ID" value="NZ_BMMZ01000001.1"/>
</dbReference>
<keyword evidence="4" id="KW-1185">Reference proteome</keyword>
<organism evidence="3 4">
    <name type="scientific">Microlunatus endophyticus</name>
    <dbReference type="NCBI Taxonomy" id="1716077"/>
    <lineage>
        <taxon>Bacteria</taxon>
        <taxon>Bacillati</taxon>
        <taxon>Actinomycetota</taxon>
        <taxon>Actinomycetes</taxon>
        <taxon>Propionibacteriales</taxon>
        <taxon>Propionibacteriaceae</taxon>
        <taxon>Microlunatus</taxon>
    </lineage>
</organism>
<feature type="domain" description="YCII-related" evidence="2">
    <location>
        <begin position="66"/>
        <end position="122"/>
    </location>
</feature>
<dbReference type="EMBL" id="BMMZ01000001">
    <property type="protein sequence ID" value="GGL47945.1"/>
    <property type="molecule type" value="Genomic_DNA"/>
</dbReference>
<dbReference type="PANTHER" id="PTHR35174:SF3">
    <property type="entry name" value="BLL7171 PROTEIN"/>
    <property type="match status" value="1"/>
</dbReference>